<proteinExistence type="predicted"/>
<dbReference type="Gene3D" id="1.20.1440.80">
    <property type="entry name" value="Gap junction channel protein cysteine-rich domain"/>
    <property type="match status" value="1"/>
</dbReference>
<sequence>MGLELVGKLLESHLEHSIVVWESLLTVLFIFRILRLRAASCWVWGDEQSGFHLRYQAARCQNRPQTLRHPPG</sequence>
<dbReference type="Proteomes" id="UP001279410">
    <property type="component" value="Unassembled WGS sequence"/>
</dbReference>
<protein>
    <submittedName>
        <fullName evidence="2">Gap junction alpha-3 protein-like protein</fullName>
    </submittedName>
</protein>
<reference evidence="2" key="1">
    <citation type="submission" date="2022-08" db="EMBL/GenBank/DDBJ databases">
        <title>Genome sequencing of akame (Lates japonicus).</title>
        <authorList>
            <person name="Hashiguchi Y."/>
            <person name="Takahashi H."/>
        </authorList>
    </citation>
    <scope>NUCLEOTIDE SEQUENCE</scope>
    <source>
        <strain evidence="2">Kochi</strain>
    </source>
</reference>
<evidence type="ECO:0000259" key="1">
    <source>
        <dbReference type="Pfam" id="PF00029"/>
    </source>
</evidence>
<accession>A0AAD3M4W1</accession>
<dbReference type="InterPro" id="IPR038359">
    <property type="entry name" value="Connexin_N_sf"/>
</dbReference>
<dbReference type="EMBL" id="BRZM01000003">
    <property type="protein sequence ID" value="GLD46999.1"/>
    <property type="molecule type" value="Genomic_DNA"/>
</dbReference>
<feature type="domain" description="Connexin N-terminal" evidence="1">
    <location>
        <begin position="5"/>
        <end position="62"/>
    </location>
</feature>
<evidence type="ECO:0000313" key="3">
    <source>
        <dbReference type="Proteomes" id="UP001279410"/>
    </source>
</evidence>
<keyword evidence="3" id="KW-1185">Reference proteome</keyword>
<name>A0AAD3M4W1_LATJO</name>
<dbReference type="InterPro" id="IPR013092">
    <property type="entry name" value="Connexin_N"/>
</dbReference>
<evidence type="ECO:0000313" key="2">
    <source>
        <dbReference type="EMBL" id="GLD46999.1"/>
    </source>
</evidence>
<dbReference type="AlphaFoldDB" id="A0AAD3M4W1"/>
<dbReference type="Pfam" id="PF00029">
    <property type="entry name" value="Connexin"/>
    <property type="match status" value="1"/>
</dbReference>
<comment type="caution">
    <text evidence="2">The sequence shown here is derived from an EMBL/GenBank/DDBJ whole genome shotgun (WGS) entry which is preliminary data.</text>
</comment>
<organism evidence="2 3">
    <name type="scientific">Lates japonicus</name>
    <name type="common">Japanese lates</name>
    <dbReference type="NCBI Taxonomy" id="270547"/>
    <lineage>
        <taxon>Eukaryota</taxon>
        <taxon>Metazoa</taxon>
        <taxon>Chordata</taxon>
        <taxon>Craniata</taxon>
        <taxon>Vertebrata</taxon>
        <taxon>Euteleostomi</taxon>
        <taxon>Actinopterygii</taxon>
        <taxon>Neopterygii</taxon>
        <taxon>Teleostei</taxon>
        <taxon>Neoteleostei</taxon>
        <taxon>Acanthomorphata</taxon>
        <taxon>Carangaria</taxon>
        <taxon>Carangaria incertae sedis</taxon>
        <taxon>Centropomidae</taxon>
        <taxon>Lates</taxon>
    </lineage>
</organism>
<gene>
    <name evidence="2" type="ORF">AKAME5_000125900</name>
</gene>